<dbReference type="EMBL" id="BSXS01000642">
    <property type="protein sequence ID" value="GME73293.1"/>
    <property type="molecule type" value="Genomic_DNA"/>
</dbReference>
<keyword evidence="2" id="KW-1185">Reference proteome</keyword>
<proteinExistence type="predicted"/>
<gene>
    <name evidence="1" type="ORF">Amon02_000134200</name>
</gene>
<evidence type="ECO:0000313" key="1">
    <source>
        <dbReference type="EMBL" id="GME73293.1"/>
    </source>
</evidence>
<protein>
    <submittedName>
        <fullName evidence="1">Unnamed protein product</fullName>
    </submittedName>
</protein>
<organism evidence="1 2">
    <name type="scientific">Ambrosiozyma monospora</name>
    <name type="common">Yeast</name>
    <name type="synonym">Endomycopsis monosporus</name>
    <dbReference type="NCBI Taxonomy" id="43982"/>
    <lineage>
        <taxon>Eukaryota</taxon>
        <taxon>Fungi</taxon>
        <taxon>Dikarya</taxon>
        <taxon>Ascomycota</taxon>
        <taxon>Saccharomycotina</taxon>
        <taxon>Pichiomycetes</taxon>
        <taxon>Pichiales</taxon>
        <taxon>Pichiaceae</taxon>
        <taxon>Ambrosiozyma</taxon>
    </lineage>
</organism>
<reference evidence="1" key="1">
    <citation type="submission" date="2023-04" db="EMBL/GenBank/DDBJ databases">
        <title>Ambrosiozyma monospora NBRC 10751.</title>
        <authorList>
            <person name="Ichikawa N."/>
            <person name="Sato H."/>
            <person name="Tonouchi N."/>
        </authorList>
    </citation>
    <scope>NUCLEOTIDE SEQUENCE</scope>
    <source>
        <strain evidence="1">NBRC 10751</strain>
    </source>
</reference>
<evidence type="ECO:0000313" key="2">
    <source>
        <dbReference type="Proteomes" id="UP001165064"/>
    </source>
</evidence>
<accession>A0ACB5SUQ8</accession>
<dbReference type="Proteomes" id="UP001165064">
    <property type="component" value="Unassembled WGS sequence"/>
</dbReference>
<name>A0ACB5SUQ8_AMBMO</name>
<comment type="caution">
    <text evidence="1">The sequence shown here is derived from an EMBL/GenBank/DDBJ whole genome shotgun (WGS) entry which is preliminary data.</text>
</comment>
<sequence>MNFSNILSVTNSLPLELKLEIIANTLKIMAQDESWVLGKTIFLRSPSWKLFKNTLNLFEPECQITMTSAYAMNVKLQLTSSVEMTFDVKLTRSTASGYVLFLSRFPLQKLTFDTRGLCGNEGSFFLNMIISKLSPKEFLFADFFSDVPKRWASKITKISCFRKQSIDFIIANIARLPELKEVYFHVDSFDNDTSRRLNSLCCDVEQVERIVLIPEENFRVVGDDDISNLKSALKEFGFKLKFELSEFSTKLGSSEFELLELCNKEKTIKKLELSGEVIDEHTLEFISTLKINQLHLMDVNMKDTHIINNKCQTLMISDLASIEKCDFSGMVALKKVYIQHYCGQTREFHIDPESLNTLSCNIESFEMDCNLDANDGWSEYVKFHETFRLPDNLVSLTCNDWMVRTGVIHTAHLKGLKEVLFKNSKTLCRADPIWSRLPTTVKTVTSVISGYDNSKFSLCRGKLVGIMRTIIAVYT</sequence>